<dbReference type="InterPro" id="IPR052895">
    <property type="entry name" value="HetReg/Transcr_Mod"/>
</dbReference>
<dbReference type="OrthoDB" id="3557394at2759"/>
<organism evidence="2 3">
    <name type="scientific">Glarea lozoyensis (strain ATCC 20868 / MF5171)</name>
    <dbReference type="NCBI Taxonomy" id="1116229"/>
    <lineage>
        <taxon>Eukaryota</taxon>
        <taxon>Fungi</taxon>
        <taxon>Dikarya</taxon>
        <taxon>Ascomycota</taxon>
        <taxon>Pezizomycotina</taxon>
        <taxon>Leotiomycetes</taxon>
        <taxon>Helotiales</taxon>
        <taxon>Helotiaceae</taxon>
        <taxon>Glarea</taxon>
    </lineage>
</organism>
<reference evidence="2 3" key="1">
    <citation type="journal article" date="2013" name="BMC Genomics">
        <title>Genomics-driven discovery of the pneumocandin biosynthetic gene cluster in the fungus Glarea lozoyensis.</title>
        <authorList>
            <person name="Chen L."/>
            <person name="Yue Q."/>
            <person name="Zhang X."/>
            <person name="Xiang M."/>
            <person name="Wang C."/>
            <person name="Li S."/>
            <person name="Che Y."/>
            <person name="Ortiz-Lopez F.J."/>
            <person name="Bills G.F."/>
            <person name="Liu X."/>
            <person name="An Z."/>
        </authorList>
    </citation>
    <scope>NUCLEOTIDE SEQUENCE [LARGE SCALE GENOMIC DNA]</scope>
    <source>
        <strain evidence="3">ATCC 20868 / MF5171</strain>
    </source>
</reference>
<dbReference type="EMBL" id="KE145368">
    <property type="protein sequence ID" value="EPE28385.1"/>
    <property type="molecule type" value="Genomic_DNA"/>
</dbReference>
<dbReference type="HOGENOM" id="CLU_004184_7_2_1"/>
<dbReference type="AlphaFoldDB" id="S3CRT9"/>
<dbReference type="Proteomes" id="UP000016922">
    <property type="component" value="Unassembled WGS sequence"/>
</dbReference>
<name>S3CRT9_GLAL2</name>
<dbReference type="InterPro" id="IPR010730">
    <property type="entry name" value="HET"/>
</dbReference>
<sequence>MANPLYSRLDTSRREVRLLVLEPGASEGNVKCKLITRSLDDNPTYEALSYTWGETQFNQSILLNGHPTTISGNLESFLWTISHEREEKVIWVDQICINQSDIVERGQQVQLMRDIYEKAEGLLIWLGLPDDDSDMALELIIALSKLEQNLLEVPTILAVAQTPEMLPYYQALQKFLGRSWFKRTWIVQELALSQHEIMVICGERWLPWFTIARAAENLEHHRLMWFSGNTLFYTINIASVTSLQMLHRHPENNRLHQPRPTLFDLCWMLRAFQATDPRDKIFGFMGLATDLKRSSSFFPDYTKAVVQTYLEFVRFLITENKSLEFLRVASRATDSDFPSWAPDWRDSLSRSVTRPGYDSRVPKFSATGVSIPDARLSDDLKTLIVHGYAVQSIELLGDVLHHARSAPTLEKDTIVAVLRSWEDLATEVILDPYPNGQSRLEAFWRTLLGNSDVDAQDIPTSNPSLDYALMLERYIDKAGDFVDMPNRDDLIGKYARPFTVPMIRATYEQRYFVTNRGYMGFCPIYSRVGDLICLLPGTSVPIILRKIQDHYVLVGECYCHGMMKGEIFNTLGEDNVEEQVFNVI</sequence>
<dbReference type="GeneID" id="19468553"/>
<evidence type="ECO:0000313" key="3">
    <source>
        <dbReference type="Proteomes" id="UP000016922"/>
    </source>
</evidence>
<dbReference type="eggNOG" id="ENOG502RX5B">
    <property type="taxonomic scope" value="Eukaryota"/>
</dbReference>
<accession>S3CRT9</accession>
<proteinExistence type="predicted"/>
<feature type="domain" description="Heterokaryon incompatibility" evidence="1">
    <location>
        <begin position="45"/>
        <end position="189"/>
    </location>
</feature>
<dbReference type="Pfam" id="PF06985">
    <property type="entry name" value="HET"/>
    <property type="match status" value="1"/>
</dbReference>
<protein>
    <recommendedName>
        <fullName evidence="1">Heterokaryon incompatibility domain-containing protein</fullName>
    </recommendedName>
</protein>
<evidence type="ECO:0000313" key="2">
    <source>
        <dbReference type="EMBL" id="EPE28385.1"/>
    </source>
</evidence>
<evidence type="ECO:0000259" key="1">
    <source>
        <dbReference type="Pfam" id="PF06985"/>
    </source>
</evidence>
<dbReference type="PANTHER" id="PTHR24148:SF64">
    <property type="entry name" value="HETEROKARYON INCOMPATIBILITY DOMAIN-CONTAINING PROTEIN"/>
    <property type="match status" value="1"/>
</dbReference>
<dbReference type="KEGG" id="glz:GLAREA_09505"/>
<dbReference type="Pfam" id="PF26639">
    <property type="entry name" value="Het-6_barrel"/>
    <property type="match status" value="1"/>
</dbReference>
<dbReference type="RefSeq" id="XP_008084293.1">
    <property type="nucleotide sequence ID" value="XM_008086102.1"/>
</dbReference>
<dbReference type="OMA" id="YESTMHH"/>
<dbReference type="PANTHER" id="PTHR24148">
    <property type="entry name" value="ANKYRIN REPEAT DOMAIN-CONTAINING PROTEIN 39 HOMOLOG-RELATED"/>
    <property type="match status" value="1"/>
</dbReference>
<dbReference type="STRING" id="1116229.S3CRT9"/>
<keyword evidence="3" id="KW-1185">Reference proteome</keyword>
<gene>
    <name evidence="2" type="ORF">GLAREA_09505</name>
</gene>